<protein>
    <submittedName>
        <fullName evidence="2">Uncharacterized protein</fullName>
    </submittedName>
</protein>
<keyword evidence="3" id="KW-1185">Reference proteome</keyword>
<proteinExistence type="predicted"/>
<gene>
    <name evidence="2" type="ORF">LY89DRAFT_167529</name>
</gene>
<reference evidence="2 3" key="1">
    <citation type="submission" date="2015-10" db="EMBL/GenBank/DDBJ databases">
        <title>Full genome of DAOMC 229536 Phialocephala scopiformis, a fungal endophyte of spruce producing the potent anti-insectan compound rugulosin.</title>
        <authorList>
            <consortium name="DOE Joint Genome Institute"/>
            <person name="Walker A.K."/>
            <person name="Frasz S.L."/>
            <person name="Seifert K.A."/>
            <person name="Miller J.D."/>
            <person name="Mondo S.J."/>
            <person name="Labutti K."/>
            <person name="Lipzen A."/>
            <person name="Dockter R."/>
            <person name="Kennedy M."/>
            <person name="Grigoriev I.V."/>
            <person name="Spatafora J.W."/>
        </authorList>
    </citation>
    <scope>NUCLEOTIDE SEQUENCE [LARGE SCALE GENOMIC DNA]</scope>
    <source>
        <strain evidence="2 3">CBS 120377</strain>
    </source>
</reference>
<evidence type="ECO:0000256" key="1">
    <source>
        <dbReference type="SAM" id="MobiDB-lite"/>
    </source>
</evidence>
<organism evidence="2 3">
    <name type="scientific">Mollisia scopiformis</name>
    <name type="common">Conifer needle endophyte fungus</name>
    <name type="synonym">Phialocephala scopiformis</name>
    <dbReference type="NCBI Taxonomy" id="149040"/>
    <lineage>
        <taxon>Eukaryota</taxon>
        <taxon>Fungi</taxon>
        <taxon>Dikarya</taxon>
        <taxon>Ascomycota</taxon>
        <taxon>Pezizomycotina</taxon>
        <taxon>Leotiomycetes</taxon>
        <taxon>Helotiales</taxon>
        <taxon>Mollisiaceae</taxon>
        <taxon>Mollisia</taxon>
    </lineage>
</organism>
<feature type="compositionally biased region" description="Polar residues" evidence="1">
    <location>
        <begin position="173"/>
        <end position="205"/>
    </location>
</feature>
<dbReference type="EMBL" id="KQ947405">
    <property type="protein sequence ID" value="KUJ23110.1"/>
    <property type="molecule type" value="Genomic_DNA"/>
</dbReference>
<dbReference type="GeneID" id="28815271"/>
<evidence type="ECO:0000313" key="3">
    <source>
        <dbReference type="Proteomes" id="UP000070700"/>
    </source>
</evidence>
<dbReference type="Proteomes" id="UP000070700">
    <property type="component" value="Unassembled WGS sequence"/>
</dbReference>
<dbReference type="KEGG" id="psco:LY89DRAFT_167529"/>
<dbReference type="AlphaFoldDB" id="A0A194XS36"/>
<dbReference type="InParanoid" id="A0A194XS36"/>
<feature type="region of interest" description="Disordered" evidence="1">
    <location>
        <begin position="169"/>
        <end position="205"/>
    </location>
</feature>
<name>A0A194XS36_MOLSC</name>
<evidence type="ECO:0000313" key="2">
    <source>
        <dbReference type="EMBL" id="KUJ23110.1"/>
    </source>
</evidence>
<sequence>MSLDARCSMLDTCTPTLGNALQPSTPTRAVPMAQQQLSRFGVQHRPEAGACTFIISGQRPLVLRRPAKHCLDLVRLVASLASCGYRRALILAFVYVHHLYAVPSDRRVERHSWNCRSKSGSRPRCLSSPCAAAQDFFSAGSFTTLGNTSRRTTQDLPSSMKKSFSLREALKGTQEQSRQGVQNGKVSWNMSRGTAAKQSPCTRKA</sequence>
<accession>A0A194XS36</accession>
<dbReference type="RefSeq" id="XP_018077465.1">
    <property type="nucleotide sequence ID" value="XM_018205545.1"/>
</dbReference>